<feature type="compositionally biased region" description="Polar residues" evidence="1">
    <location>
        <begin position="194"/>
        <end position="217"/>
    </location>
</feature>
<dbReference type="AlphaFoldDB" id="A0A4Y7PTX3"/>
<reference evidence="2 3" key="1">
    <citation type="submission" date="2018-06" db="EMBL/GenBank/DDBJ databases">
        <title>A transcriptomic atlas of mushroom development highlights an independent origin of complex multicellularity.</title>
        <authorList>
            <consortium name="DOE Joint Genome Institute"/>
            <person name="Krizsan K."/>
            <person name="Almasi E."/>
            <person name="Merenyi Z."/>
            <person name="Sahu N."/>
            <person name="Viragh M."/>
            <person name="Koszo T."/>
            <person name="Mondo S."/>
            <person name="Kiss B."/>
            <person name="Balint B."/>
            <person name="Kues U."/>
            <person name="Barry K."/>
            <person name="Hegedus J.C."/>
            <person name="Henrissat B."/>
            <person name="Johnson J."/>
            <person name="Lipzen A."/>
            <person name="Ohm R."/>
            <person name="Nagy I."/>
            <person name="Pangilinan J."/>
            <person name="Yan J."/>
            <person name="Xiong Y."/>
            <person name="Grigoriev I.V."/>
            <person name="Hibbett D.S."/>
            <person name="Nagy L.G."/>
        </authorList>
    </citation>
    <scope>NUCLEOTIDE SEQUENCE [LARGE SCALE GENOMIC DNA]</scope>
    <source>
        <strain evidence="2 3">SZMC22713</strain>
    </source>
</reference>
<feature type="region of interest" description="Disordered" evidence="1">
    <location>
        <begin position="366"/>
        <end position="393"/>
    </location>
</feature>
<feature type="compositionally biased region" description="Polar residues" evidence="1">
    <location>
        <begin position="293"/>
        <end position="303"/>
    </location>
</feature>
<evidence type="ECO:0000256" key="1">
    <source>
        <dbReference type="SAM" id="MobiDB-lite"/>
    </source>
</evidence>
<proteinExistence type="predicted"/>
<gene>
    <name evidence="2" type="ORF">BD410DRAFT_900624</name>
</gene>
<feature type="region of interest" description="Disordered" evidence="1">
    <location>
        <begin position="321"/>
        <end position="354"/>
    </location>
</feature>
<keyword evidence="3" id="KW-1185">Reference proteome</keyword>
<feature type="region of interest" description="Disordered" evidence="1">
    <location>
        <begin position="175"/>
        <end position="303"/>
    </location>
</feature>
<evidence type="ECO:0000313" key="3">
    <source>
        <dbReference type="Proteomes" id="UP000294933"/>
    </source>
</evidence>
<name>A0A4Y7PTX3_9AGAM</name>
<dbReference type="Proteomes" id="UP000294933">
    <property type="component" value="Unassembled WGS sequence"/>
</dbReference>
<feature type="compositionally biased region" description="Basic and acidic residues" evidence="1">
    <location>
        <begin position="278"/>
        <end position="287"/>
    </location>
</feature>
<accession>A0A4Y7PTX3</accession>
<protein>
    <submittedName>
        <fullName evidence="2">Uncharacterized protein</fullName>
    </submittedName>
</protein>
<dbReference type="EMBL" id="ML170203">
    <property type="protein sequence ID" value="TDL18863.1"/>
    <property type="molecule type" value="Genomic_DNA"/>
</dbReference>
<sequence>MEIAVLSTSWNLVREIAEIVDRLDQTREDARSLKYLESQAITFLSIVTTGIAGLDLTPYRQTIVSLELLYRDILATSEEYIADGEIEKLKNAAGMRRDILKLNQRMKVYFNTYLLHGSIDTARLNLQAFVELPPPPPLMSTTSEKAMWKVMSWPIGATTGNRTFTNPPRVVSNLESPVFTPPSPMSTAPATRLDISNSSYAGSDSISRPSTPPSSVASPLILPPAYASLPPFSDSDTPSHRHSTDRVTQTVEEHSYTQLDRNLNHHQLHTPTSPTASHSRDHTRRPDPPMSRHTPQASHPSTYLSVVPCSSVFTSQIRMESVESQGNEEHRTPQPSTSNSASEHILPTQPSAMDTGRRISSALSENLTDPLHSSSRPRRPLPPTPASARIPTPRRPGFVLRLQALRDSDYIDESAIKYGWLIFKKGEILYTDGKKFNVVQGNKISHIVVNAQNSNGDCGLVDPAKRFSEGFFSISRPYMRYLS</sequence>
<organism evidence="2 3">
    <name type="scientific">Rickenella mellea</name>
    <dbReference type="NCBI Taxonomy" id="50990"/>
    <lineage>
        <taxon>Eukaryota</taxon>
        <taxon>Fungi</taxon>
        <taxon>Dikarya</taxon>
        <taxon>Basidiomycota</taxon>
        <taxon>Agaricomycotina</taxon>
        <taxon>Agaricomycetes</taxon>
        <taxon>Hymenochaetales</taxon>
        <taxon>Rickenellaceae</taxon>
        <taxon>Rickenella</taxon>
    </lineage>
</organism>
<feature type="compositionally biased region" description="Basic and acidic residues" evidence="1">
    <location>
        <begin position="237"/>
        <end position="255"/>
    </location>
</feature>
<evidence type="ECO:0000313" key="2">
    <source>
        <dbReference type="EMBL" id="TDL18863.1"/>
    </source>
</evidence>
<dbReference type="VEuPathDB" id="FungiDB:BD410DRAFT_900624"/>
<feature type="compositionally biased region" description="Polar residues" evidence="1">
    <location>
        <begin position="333"/>
        <end position="352"/>
    </location>
</feature>